<evidence type="ECO:0000313" key="3">
    <source>
        <dbReference type="Proteomes" id="UP001276150"/>
    </source>
</evidence>
<feature type="signal peptide" evidence="1">
    <location>
        <begin position="1"/>
        <end position="19"/>
    </location>
</feature>
<gene>
    <name evidence="2" type="ORF">ORD21_01080</name>
</gene>
<proteinExistence type="predicted"/>
<evidence type="ECO:0000313" key="2">
    <source>
        <dbReference type="EMBL" id="MDV6373194.1"/>
    </source>
</evidence>
<evidence type="ECO:0008006" key="4">
    <source>
        <dbReference type="Google" id="ProtNLM"/>
    </source>
</evidence>
<accession>A0ABU4DL82</accession>
<comment type="caution">
    <text evidence="2">The sequence shown here is derived from an EMBL/GenBank/DDBJ whole genome shotgun (WGS) entry which is preliminary data.</text>
</comment>
<protein>
    <recommendedName>
        <fullName evidence="4">Adhesin domain-containing protein</fullName>
    </recommendedName>
</protein>
<evidence type="ECO:0000256" key="1">
    <source>
        <dbReference type="SAM" id="SignalP"/>
    </source>
</evidence>
<organism evidence="2 3">
    <name type="scientific">Deinococcus arenicola</name>
    <dbReference type="NCBI Taxonomy" id="2994950"/>
    <lineage>
        <taxon>Bacteria</taxon>
        <taxon>Thermotogati</taxon>
        <taxon>Deinococcota</taxon>
        <taxon>Deinococci</taxon>
        <taxon>Deinococcales</taxon>
        <taxon>Deinococcaceae</taxon>
        <taxon>Deinococcus</taxon>
    </lineage>
</organism>
<feature type="chain" id="PRO_5046786309" description="Adhesin domain-containing protein" evidence="1">
    <location>
        <begin position="20"/>
        <end position="198"/>
    </location>
</feature>
<reference evidence="2 3" key="1">
    <citation type="submission" date="2022-11" db="EMBL/GenBank/DDBJ databases">
        <title>Deinococcus ZS9-10, Low Temperature and Draught-tolerating, UV-resistant Bacteria from Continental Antarctica.</title>
        <authorList>
            <person name="Cheng L."/>
        </authorList>
    </citation>
    <scope>NUCLEOTIDE SEQUENCE [LARGE SCALE GENOMIC DNA]</scope>
    <source>
        <strain evidence="2 3">ZS9-10</strain>
    </source>
</reference>
<dbReference type="Proteomes" id="UP001276150">
    <property type="component" value="Unassembled WGS sequence"/>
</dbReference>
<name>A0ABU4DL82_9DEIO</name>
<keyword evidence="1" id="KW-0732">Signal</keyword>
<keyword evidence="3" id="KW-1185">Reference proteome</keyword>
<dbReference type="RefSeq" id="WP_317638484.1">
    <property type="nucleotide sequence ID" value="NZ_JAPMIV010000001.1"/>
</dbReference>
<sequence length="198" mass="20878">MKRSFLALIPLLTAGFALAATYNSVNVTLKQEQGELTLGADSNASPVMGARNPTIKNGVAYVSASHAQGDWAIGLSPKLPITLTVHSGQGASKLDLRSLKLLDLQITQEQGNLDLKLPAANLNASLQHAQGSATITLLPNTGIRLEVKSFAQGTLVMNGKIVASGQDLNGTYQSAGFETAKYRVNMTVSMEQGELTVK</sequence>
<dbReference type="EMBL" id="JAPMIV010000001">
    <property type="protein sequence ID" value="MDV6373194.1"/>
    <property type="molecule type" value="Genomic_DNA"/>
</dbReference>